<dbReference type="EMBL" id="PDOC01000020">
    <property type="protein sequence ID" value="PIL42833.1"/>
    <property type="molecule type" value="Genomic_DNA"/>
</dbReference>
<keyword evidence="9" id="KW-0472">Membrane</keyword>
<keyword evidence="4" id="KW-1134">Transmembrane beta strand</keyword>
<evidence type="ECO:0000313" key="14">
    <source>
        <dbReference type="Proteomes" id="UP000230390"/>
    </source>
</evidence>
<dbReference type="SUPFAM" id="SSF56935">
    <property type="entry name" value="Porins"/>
    <property type="match status" value="1"/>
</dbReference>
<dbReference type="PRINTS" id="PR00184">
    <property type="entry name" value="NEISSPPORIN"/>
</dbReference>
<keyword evidence="8" id="KW-0626">Porin</keyword>
<dbReference type="InterPro" id="IPR033900">
    <property type="entry name" value="Gram_neg_porin_domain"/>
</dbReference>
<keyword evidence="6 11" id="KW-0732">Signal</keyword>
<evidence type="ECO:0000256" key="7">
    <source>
        <dbReference type="ARBA" id="ARBA00023065"/>
    </source>
</evidence>
<dbReference type="Proteomes" id="UP000230390">
    <property type="component" value="Unassembled WGS sequence"/>
</dbReference>
<comment type="subcellular location">
    <subcellularLocation>
        <location evidence="1">Cell outer membrane</location>
        <topology evidence="1">Multi-pass membrane protein</topology>
    </subcellularLocation>
</comment>
<evidence type="ECO:0000259" key="12">
    <source>
        <dbReference type="Pfam" id="PF13609"/>
    </source>
</evidence>
<dbReference type="PRINTS" id="PR00182">
    <property type="entry name" value="ECOLNEIPORIN"/>
</dbReference>
<dbReference type="PANTHER" id="PTHR34501">
    <property type="entry name" value="PROTEIN YDDL-RELATED"/>
    <property type="match status" value="1"/>
</dbReference>
<dbReference type="GO" id="GO:0009279">
    <property type="term" value="C:cell outer membrane"/>
    <property type="evidence" value="ECO:0007669"/>
    <property type="project" value="UniProtKB-SubCell"/>
</dbReference>
<keyword evidence="14" id="KW-1185">Reference proteome</keyword>
<dbReference type="RefSeq" id="WP_099792324.1">
    <property type="nucleotide sequence ID" value="NZ_JBHLYV010000092.1"/>
</dbReference>
<feature type="domain" description="Porin" evidence="12">
    <location>
        <begin position="7"/>
        <end position="333"/>
    </location>
</feature>
<dbReference type="CDD" id="cd00342">
    <property type="entry name" value="gram_neg_porins"/>
    <property type="match status" value="1"/>
</dbReference>
<dbReference type="GO" id="GO:0046930">
    <property type="term" value="C:pore complex"/>
    <property type="evidence" value="ECO:0007669"/>
    <property type="project" value="UniProtKB-KW"/>
</dbReference>
<evidence type="ECO:0000256" key="1">
    <source>
        <dbReference type="ARBA" id="ARBA00004571"/>
    </source>
</evidence>
<dbReference type="InterPro" id="IPR050298">
    <property type="entry name" value="Gram-neg_bact_OMP"/>
</dbReference>
<evidence type="ECO:0000256" key="6">
    <source>
        <dbReference type="ARBA" id="ARBA00022729"/>
    </source>
</evidence>
<dbReference type="InterPro" id="IPR001702">
    <property type="entry name" value="Porin_Gram-ve"/>
</dbReference>
<dbReference type="GO" id="GO:0034220">
    <property type="term" value="P:monoatomic ion transmembrane transport"/>
    <property type="evidence" value="ECO:0007669"/>
    <property type="project" value="InterPro"/>
</dbReference>
<dbReference type="PANTHER" id="PTHR34501:SF9">
    <property type="entry name" value="MAJOR OUTER MEMBRANE PROTEIN P.IA"/>
    <property type="match status" value="1"/>
</dbReference>
<protein>
    <submittedName>
        <fullName evidence="13">Porin</fullName>
    </submittedName>
</protein>
<reference evidence="13 14" key="1">
    <citation type="submission" date="2017-10" db="EMBL/GenBank/DDBJ databases">
        <title>Massilia psychrophilum sp. nov., a novel purple-pigmented bacterium isolated from Tianshan glacier, Xinjiang Municipality, China.</title>
        <authorList>
            <person name="Wang H."/>
        </authorList>
    </citation>
    <scope>NUCLEOTIDE SEQUENCE [LARGE SCALE GENOMIC DNA]</scope>
    <source>
        <strain evidence="13 14">JCM 30074</strain>
    </source>
</reference>
<evidence type="ECO:0000313" key="13">
    <source>
        <dbReference type="EMBL" id="PIL42833.1"/>
    </source>
</evidence>
<comment type="subunit">
    <text evidence="2">Homotrimer.</text>
</comment>
<evidence type="ECO:0000256" key="5">
    <source>
        <dbReference type="ARBA" id="ARBA00022692"/>
    </source>
</evidence>
<keyword evidence="3" id="KW-0813">Transport</keyword>
<keyword evidence="7" id="KW-0406">Ion transport</keyword>
<evidence type="ECO:0000256" key="4">
    <source>
        <dbReference type="ARBA" id="ARBA00022452"/>
    </source>
</evidence>
<evidence type="ECO:0000256" key="9">
    <source>
        <dbReference type="ARBA" id="ARBA00023136"/>
    </source>
</evidence>
<gene>
    <name evidence="13" type="ORF">CR105_22265</name>
</gene>
<feature type="chain" id="PRO_5013782292" evidence="11">
    <location>
        <begin position="21"/>
        <end position="360"/>
    </location>
</feature>
<keyword evidence="5" id="KW-0812">Transmembrane</keyword>
<evidence type="ECO:0000256" key="10">
    <source>
        <dbReference type="ARBA" id="ARBA00023237"/>
    </source>
</evidence>
<feature type="signal peptide" evidence="11">
    <location>
        <begin position="1"/>
        <end position="20"/>
    </location>
</feature>
<dbReference type="InterPro" id="IPR023614">
    <property type="entry name" value="Porin_dom_sf"/>
</dbReference>
<organism evidence="13 14">
    <name type="scientific">Massilia eurypsychrophila</name>
    <dbReference type="NCBI Taxonomy" id="1485217"/>
    <lineage>
        <taxon>Bacteria</taxon>
        <taxon>Pseudomonadati</taxon>
        <taxon>Pseudomonadota</taxon>
        <taxon>Betaproteobacteria</taxon>
        <taxon>Burkholderiales</taxon>
        <taxon>Oxalobacteraceae</taxon>
        <taxon>Telluria group</taxon>
        <taxon>Massilia</taxon>
    </lineage>
</organism>
<proteinExistence type="predicted"/>
<dbReference type="InterPro" id="IPR002299">
    <property type="entry name" value="Porin_Neis"/>
</dbReference>
<keyword evidence="10" id="KW-0998">Cell outer membrane</keyword>
<comment type="caution">
    <text evidence="13">The sequence shown here is derived from an EMBL/GenBank/DDBJ whole genome shotgun (WGS) entry which is preliminary data.</text>
</comment>
<dbReference type="Gene3D" id="2.40.160.10">
    <property type="entry name" value="Porin"/>
    <property type="match status" value="1"/>
</dbReference>
<name>A0A2G8TA36_9BURK</name>
<dbReference type="AlphaFoldDB" id="A0A2G8TA36"/>
<evidence type="ECO:0000256" key="3">
    <source>
        <dbReference type="ARBA" id="ARBA00022448"/>
    </source>
</evidence>
<accession>A0A2G8TA36</accession>
<sequence length="360" mass="37604">MNKTIVAAALLAASAGGASAQTGLSIYGIVDAGYVRESGGVAGTTNKISSGVGSYSRIGFRGTEDLGGGMTALFQLESGFRVDTGEQDAAGSLFNRQAFVGLKTRAGNLTIGRQYTPWHQALAQVGDPWGTGYAGGAKNLFPDYGSNVRTSNTVQYSAPPLMGFNADIAYAAGEQAGDNKAGRQFGFSVGYSQGPLNVRVAYNNKNTDIAAAPGVTPVDRSVGTNRMLVANYDFGVAKAYFAFSRDKGFNSAPLGNNANPYGGVPATASTDGNEFLVGLTAPLVGGTVLASYMRKNDKTFFNQDARSWGIGYQYPLSKRTHAYVAYGVVNNKNGAGYTVANNTEPGTGDRAFNLGVRHSF</sequence>
<evidence type="ECO:0000256" key="11">
    <source>
        <dbReference type="SAM" id="SignalP"/>
    </source>
</evidence>
<evidence type="ECO:0000256" key="2">
    <source>
        <dbReference type="ARBA" id="ARBA00011233"/>
    </source>
</evidence>
<dbReference type="GO" id="GO:0015288">
    <property type="term" value="F:porin activity"/>
    <property type="evidence" value="ECO:0007669"/>
    <property type="project" value="UniProtKB-KW"/>
</dbReference>
<dbReference type="Pfam" id="PF13609">
    <property type="entry name" value="Porin_4"/>
    <property type="match status" value="1"/>
</dbReference>
<dbReference type="OrthoDB" id="5289162at2"/>
<evidence type="ECO:0000256" key="8">
    <source>
        <dbReference type="ARBA" id="ARBA00023114"/>
    </source>
</evidence>